<evidence type="ECO:0000313" key="3">
    <source>
        <dbReference type="Proteomes" id="UP000799118"/>
    </source>
</evidence>
<feature type="compositionally biased region" description="Basic and acidic residues" evidence="1">
    <location>
        <begin position="50"/>
        <end position="74"/>
    </location>
</feature>
<dbReference type="EMBL" id="ML771033">
    <property type="protein sequence ID" value="KAE9382748.1"/>
    <property type="molecule type" value="Genomic_DNA"/>
</dbReference>
<accession>A0A6A4GBF6</accession>
<dbReference type="Proteomes" id="UP000799118">
    <property type="component" value="Unassembled WGS sequence"/>
</dbReference>
<feature type="compositionally biased region" description="Low complexity" evidence="1">
    <location>
        <begin position="133"/>
        <end position="147"/>
    </location>
</feature>
<dbReference type="AlphaFoldDB" id="A0A6A4GBF6"/>
<name>A0A6A4GBF6_9AGAR</name>
<sequence length="239" mass="26584">MRRQLQWKTDKAGKKIFLLRPYYAYRVHNSAKKYKVFVNRSTTQTQIKIAREDSERLERHTESRSAERQTEHRSVSNGRAPEPNMVPVAVIETSSMTTTLYDIGTPENPMVFVADGQVPASVKPGILIVINTSPQTGTSSSSASTPPDHIRAPVVDRHHNESAERHSTSEDLQTEILHDFEDALDIADTILSSLDLDTDTDSFVTDGVNSAPYPDDDSEVEDSDYYSVISSSVITLGTQ</sequence>
<feature type="region of interest" description="Disordered" evidence="1">
    <location>
        <begin position="133"/>
        <end position="152"/>
    </location>
</feature>
<protein>
    <submittedName>
        <fullName evidence="2">Uncharacterized protein</fullName>
    </submittedName>
</protein>
<gene>
    <name evidence="2" type="ORF">BT96DRAFT_185438</name>
</gene>
<organism evidence="2 3">
    <name type="scientific">Gymnopus androsaceus JB14</name>
    <dbReference type="NCBI Taxonomy" id="1447944"/>
    <lineage>
        <taxon>Eukaryota</taxon>
        <taxon>Fungi</taxon>
        <taxon>Dikarya</taxon>
        <taxon>Basidiomycota</taxon>
        <taxon>Agaricomycotina</taxon>
        <taxon>Agaricomycetes</taxon>
        <taxon>Agaricomycetidae</taxon>
        <taxon>Agaricales</taxon>
        <taxon>Marasmiineae</taxon>
        <taxon>Omphalotaceae</taxon>
        <taxon>Gymnopus</taxon>
    </lineage>
</organism>
<keyword evidence="3" id="KW-1185">Reference proteome</keyword>
<evidence type="ECO:0000313" key="2">
    <source>
        <dbReference type="EMBL" id="KAE9382748.1"/>
    </source>
</evidence>
<proteinExistence type="predicted"/>
<feature type="region of interest" description="Disordered" evidence="1">
    <location>
        <begin position="50"/>
        <end position="83"/>
    </location>
</feature>
<evidence type="ECO:0000256" key="1">
    <source>
        <dbReference type="SAM" id="MobiDB-lite"/>
    </source>
</evidence>
<reference evidence="2" key="1">
    <citation type="journal article" date="2019" name="Environ. Microbiol.">
        <title>Fungal ecological strategies reflected in gene transcription - a case study of two litter decomposers.</title>
        <authorList>
            <person name="Barbi F."/>
            <person name="Kohler A."/>
            <person name="Barry K."/>
            <person name="Baskaran P."/>
            <person name="Daum C."/>
            <person name="Fauchery L."/>
            <person name="Ihrmark K."/>
            <person name="Kuo A."/>
            <person name="LaButti K."/>
            <person name="Lipzen A."/>
            <person name="Morin E."/>
            <person name="Grigoriev I.V."/>
            <person name="Henrissat B."/>
            <person name="Lindahl B."/>
            <person name="Martin F."/>
        </authorList>
    </citation>
    <scope>NUCLEOTIDE SEQUENCE</scope>
    <source>
        <strain evidence="2">JB14</strain>
    </source>
</reference>